<evidence type="ECO:0000313" key="1">
    <source>
        <dbReference type="EMBL" id="KAJ7568070.1"/>
    </source>
</evidence>
<comment type="caution">
    <text evidence="1">The sequence shown here is derived from an EMBL/GenBank/DDBJ whole genome shotgun (WGS) entry which is preliminary data.</text>
</comment>
<name>A0ACC2ENS1_DIPCM</name>
<reference evidence="2" key="1">
    <citation type="journal article" date="2024" name="Proc. Natl. Acad. Sci. U.S.A.">
        <title>Extraordinary preservation of gene collinearity over three hundred million years revealed in homosporous lycophytes.</title>
        <authorList>
            <person name="Li C."/>
            <person name="Wickell D."/>
            <person name="Kuo L.Y."/>
            <person name="Chen X."/>
            <person name="Nie B."/>
            <person name="Liao X."/>
            <person name="Peng D."/>
            <person name="Ji J."/>
            <person name="Jenkins J."/>
            <person name="Williams M."/>
            <person name="Shu S."/>
            <person name="Plott C."/>
            <person name="Barry K."/>
            <person name="Rajasekar S."/>
            <person name="Grimwood J."/>
            <person name="Han X."/>
            <person name="Sun S."/>
            <person name="Hou Z."/>
            <person name="He W."/>
            <person name="Dai G."/>
            <person name="Sun C."/>
            <person name="Schmutz J."/>
            <person name="Leebens-Mack J.H."/>
            <person name="Li F.W."/>
            <person name="Wang L."/>
        </authorList>
    </citation>
    <scope>NUCLEOTIDE SEQUENCE [LARGE SCALE GENOMIC DNA]</scope>
    <source>
        <strain evidence="2">cv. PW_Plant_1</strain>
    </source>
</reference>
<keyword evidence="2" id="KW-1185">Reference proteome</keyword>
<proteinExistence type="predicted"/>
<dbReference type="EMBL" id="CM055092">
    <property type="protein sequence ID" value="KAJ7568070.1"/>
    <property type="molecule type" value="Genomic_DNA"/>
</dbReference>
<dbReference type="Proteomes" id="UP001162992">
    <property type="component" value="Chromosome 1"/>
</dbReference>
<accession>A0ACC2ENS1</accession>
<evidence type="ECO:0000313" key="2">
    <source>
        <dbReference type="Proteomes" id="UP001162992"/>
    </source>
</evidence>
<protein>
    <submittedName>
        <fullName evidence="1">Uncharacterized protein</fullName>
    </submittedName>
</protein>
<gene>
    <name evidence="1" type="ORF">O6H91_01G017600</name>
</gene>
<organism evidence="1 2">
    <name type="scientific">Diphasiastrum complanatum</name>
    <name type="common">Issler's clubmoss</name>
    <name type="synonym">Lycopodium complanatum</name>
    <dbReference type="NCBI Taxonomy" id="34168"/>
    <lineage>
        <taxon>Eukaryota</taxon>
        <taxon>Viridiplantae</taxon>
        <taxon>Streptophyta</taxon>
        <taxon>Embryophyta</taxon>
        <taxon>Tracheophyta</taxon>
        <taxon>Lycopodiopsida</taxon>
        <taxon>Lycopodiales</taxon>
        <taxon>Lycopodiaceae</taxon>
        <taxon>Lycopodioideae</taxon>
        <taxon>Diphasiastrum</taxon>
    </lineage>
</organism>
<sequence length="365" mass="39950">MMFAGDDPAAAGIYSARTPKHVRLSRMHRDRMNGGDPRSKQPRALEDGNWVCEDIDCGNVNYPRRTECNKCGKRRGQQGDAVVRAYMETIKTQRDLHSFPVQVGGPERLVLARGMMPQNGHGSPQHGLISSGSDLGIELDSWMGTGFEQLPLYSPHYAIEGRGLSSRSSTLSASKEGKRIAEQLVATFAASPDPLGDAGECLASAALWLQTMKLHMQNADGRLSPNLQTNGGNSSPLSGLSSPLSGMNDTGLEFSRGSHMLRTNGNIGTRAVPFRSRLRYEDYKDRPSDFLREFGDPAAVSASSMCGAIKPEPGVHGNWECDECLNVNFPRRTNCFQCHKKRGPRGDEIVRRYVRSLIEEAGGLI</sequence>